<proteinExistence type="evidence at transcript level"/>
<dbReference type="Gene3D" id="2.30.39.10">
    <property type="entry name" value="Alpha-1-antitrypsin, domain 1"/>
    <property type="match status" value="1"/>
</dbReference>
<dbReference type="PANTHER" id="PTHR11461">
    <property type="entry name" value="SERINE PROTEASE INHIBITOR, SERPIN"/>
    <property type="match status" value="1"/>
</dbReference>
<dbReference type="AlphaFoldDB" id="W8B9Z8"/>
<dbReference type="PANTHER" id="PTHR11461:SF211">
    <property type="entry name" value="GH10112P-RELATED"/>
    <property type="match status" value="1"/>
</dbReference>
<evidence type="ECO:0000256" key="1">
    <source>
        <dbReference type="ARBA" id="ARBA00009500"/>
    </source>
</evidence>
<protein>
    <submittedName>
        <fullName evidence="8">Antichymotrypsin-2</fullName>
    </submittedName>
</protein>
<reference evidence="8" key="2">
    <citation type="journal article" date="2014" name="BMC Genomics">
        <title>A genomic perspective to assessing quality of mass-reared SIT flies used in Mediterranean fruit fly (Ceratitis capitata) eradication in California.</title>
        <authorList>
            <person name="Calla B."/>
            <person name="Hall B."/>
            <person name="Hou S."/>
            <person name="Geib S.M."/>
        </authorList>
    </citation>
    <scope>NUCLEOTIDE SEQUENCE</scope>
</reference>
<keyword evidence="2" id="KW-0646">Protease inhibitor</keyword>
<evidence type="ECO:0000313" key="8">
    <source>
        <dbReference type="EMBL" id="JAB86654.1"/>
    </source>
</evidence>
<comment type="similarity">
    <text evidence="1 4">Belongs to the serpin family.</text>
</comment>
<evidence type="ECO:0000256" key="5">
    <source>
        <dbReference type="SAM" id="MobiDB-lite"/>
    </source>
</evidence>
<feature type="chain" id="PRO_5004906210" evidence="6">
    <location>
        <begin position="18"/>
        <end position="515"/>
    </location>
</feature>
<dbReference type="InterPro" id="IPR036186">
    <property type="entry name" value="Serpin_sf"/>
</dbReference>
<feature type="domain" description="Serpin" evidence="7">
    <location>
        <begin position="159"/>
        <end position="514"/>
    </location>
</feature>
<gene>
    <name evidence="8" type="primary">ACH2</name>
</gene>
<sequence>MRGIFLALIIGLAAAQAERLYSQSSYLYEQHEHSRGQPQYDAQQDMYTRTETQSSKVLSLSSTHRSSETLQTSINDGRSSPAARPDSAINFKYPGKPAKAGQPLLQAYSPHGTAFSDRNPVWDSTTTTSPYQNNRQPIKTATAFQNPQSVRINNKNFNTELFQSVARAYPEYNVVYSPISLQLLLAFLAIGSNGSTYDQLKFALGLPSRLEADKHFSDLRQSLQQPPAAQLIMANKMYFNNRLRLHPSIHERATYYGVEVEGIDFNSPPAAASNINYWVAQKTLNIIPQLISPAQLDEQTQAMLVGAIHFKAKWAKEFSKRDTEKQNFYVTPTRIISVDMMYADDTFRYSEFPELDAAGLELQYANSNISMMILLPKKRNGLAEMEQRLRSTDLNSLSARMQPETVTLRLPTFRVEFELDMRRALEELGISDIFTNRADLKGFFYGQEVGVSQVQHKAFLDVNEAGSEAAAATFIKLIPLSLPNRIIEFTADHPFMFAIRNPQAVLFIGHVVNIE</sequence>
<dbReference type="EMBL" id="GAMC01019901">
    <property type="protein sequence ID" value="JAB86654.1"/>
    <property type="molecule type" value="mRNA"/>
</dbReference>
<reference evidence="8" key="1">
    <citation type="submission" date="2013-07" db="EMBL/GenBank/DDBJ databases">
        <authorList>
            <person name="Geib S."/>
        </authorList>
    </citation>
    <scope>NUCLEOTIDE SEQUENCE</scope>
</reference>
<evidence type="ECO:0000256" key="4">
    <source>
        <dbReference type="RuleBase" id="RU000411"/>
    </source>
</evidence>
<dbReference type="InterPro" id="IPR042178">
    <property type="entry name" value="Serpin_sf_1"/>
</dbReference>
<accession>W8B9Z8</accession>
<feature type="signal peptide" evidence="6">
    <location>
        <begin position="1"/>
        <end position="17"/>
    </location>
</feature>
<dbReference type="CDD" id="cd19954">
    <property type="entry name" value="serpin42Dd-like_insects"/>
    <property type="match status" value="1"/>
</dbReference>
<dbReference type="Gene3D" id="3.30.497.10">
    <property type="entry name" value="Antithrombin, subunit I, domain 2"/>
    <property type="match status" value="1"/>
</dbReference>
<dbReference type="SMART" id="SM00093">
    <property type="entry name" value="SERPIN"/>
    <property type="match status" value="1"/>
</dbReference>
<dbReference type="SUPFAM" id="SSF56574">
    <property type="entry name" value="Serpins"/>
    <property type="match status" value="1"/>
</dbReference>
<dbReference type="GO" id="GO:0005615">
    <property type="term" value="C:extracellular space"/>
    <property type="evidence" value="ECO:0007669"/>
    <property type="project" value="InterPro"/>
</dbReference>
<dbReference type="GO" id="GO:0004867">
    <property type="term" value="F:serine-type endopeptidase inhibitor activity"/>
    <property type="evidence" value="ECO:0007669"/>
    <property type="project" value="UniProtKB-KW"/>
</dbReference>
<dbReference type="OrthoDB" id="671595at2759"/>
<dbReference type="InterPro" id="IPR023795">
    <property type="entry name" value="Serpin_CS"/>
</dbReference>
<evidence type="ECO:0000256" key="6">
    <source>
        <dbReference type="SAM" id="SignalP"/>
    </source>
</evidence>
<dbReference type="Pfam" id="PF00079">
    <property type="entry name" value="Serpin"/>
    <property type="match status" value="1"/>
</dbReference>
<feature type="compositionally biased region" description="Polar residues" evidence="5">
    <location>
        <begin position="36"/>
        <end position="78"/>
    </location>
</feature>
<dbReference type="InterPro" id="IPR023796">
    <property type="entry name" value="Serpin_dom"/>
</dbReference>
<evidence type="ECO:0000259" key="7">
    <source>
        <dbReference type="SMART" id="SM00093"/>
    </source>
</evidence>
<evidence type="ECO:0000256" key="2">
    <source>
        <dbReference type="ARBA" id="ARBA00022690"/>
    </source>
</evidence>
<feature type="region of interest" description="Disordered" evidence="5">
    <location>
        <begin position="32"/>
        <end position="93"/>
    </location>
</feature>
<evidence type="ECO:0000256" key="3">
    <source>
        <dbReference type="ARBA" id="ARBA00022900"/>
    </source>
</evidence>
<dbReference type="PROSITE" id="PS00284">
    <property type="entry name" value="SERPIN"/>
    <property type="match status" value="1"/>
</dbReference>
<dbReference type="InterPro" id="IPR042185">
    <property type="entry name" value="Serpin_sf_2"/>
</dbReference>
<organism evidence="8">
    <name type="scientific">Ceratitis capitata</name>
    <name type="common">Mediterranean fruit fly</name>
    <name type="synonym">Tephritis capitata</name>
    <dbReference type="NCBI Taxonomy" id="7213"/>
    <lineage>
        <taxon>Eukaryota</taxon>
        <taxon>Metazoa</taxon>
        <taxon>Ecdysozoa</taxon>
        <taxon>Arthropoda</taxon>
        <taxon>Hexapoda</taxon>
        <taxon>Insecta</taxon>
        <taxon>Pterygota</taxon>
        <taxon>Neoptera</taxon>
        <taxon>Endopterygota</taxon>
        <taxon>Diptera</taxon>
        <taxon>Brachycera</taxon>
        <taxon>Muscomorpha</taxon>
        <taxon>Tephritoidea</taxon>
        <taxon>Tephritidae</taxon>
        <taxon>Ceratitis</taxon>
        <taxon>Ceratitis</taxon>
    </lineage>
</organism>
<name>W8B9Z8_CERCA</name>
<keyword evidence="3" id="KW-0722">Serine protease inhibitor</keyword>
<keyword evidence="6" id="KW-0732">Signal</keyword>
<dbReference type="InterPro" id="IPR000215">
    <property type="entry name" value="Serpin_fam"/>
</dbReference>